<feature type="transmembrane region" description="Helical" evidence="1">
    <location>
        <begin position="370"/>
        <end position="391"/>
    </location>
</feature>
<feature type="transmembrane region" description="Helical" evidence="1">
    <location>
        <begin position="995"/>
        <end position="1019"/>
    </location>
</feature>
<dbReference type="EMBL" id="UINC01004372">
    <property type="protein sequence ID" value="SVA13843.1"/>
    <property type="molecule type" value="Genomic_DNA"/>
</dbReference>
<feature type="transmembrane region" description="Helical" evidence="1">
    <location>
        <begin position="942"/>
        <end position="962"/>
    </location>
</feature>
<evidence type="ECO:0008006" key="3">
    <source>
        <dbReference type="Google" id="ProtNLM"/>
    </source>
</evidence>
<keyword evidence="1" id="KW-0472">Membrane</keyword>
<dbReference type="Gene3D" id="3.30.70.1430">
    <property type="entry name" value="Multidrug efflux transporter AcrB pore domain"/>
    <property type="match status" value="2"/>
</dbReference>
<dbReference type="Pfam" id="PF00873">
    <property type="entry name" value="ACR_tran"/>
    <property type="match status" value="1"/>
</dbReference>
<feature type="transmembrane region" description="Helical" evidence="1">
    <location>
        <begin position="1105"/>
        <end position="1131"/>
    </location>
</feature>
<dbReference type="InterPro" id="IPR027463">
    <property type="entry name" value="AcrB_DN_DC_subdom"/>
</dbReference>
<proteinExistence type="predicted"/>
<evidence type="ECO:0000313" key="2">
    <source>
        <dbReference type="EMBL" id="SVA13843.1"/>
    </source>
</evidence>
<dbReference type="SUPFAM" id="SSF82714">
    <property type="entry name" value="Multidrug efflux transporter AcrB TolC docking domain, DN and DC subdomains"/>
    <property type="match status" value="2"/>
</dbReference>
<protein>
    <recommendedName>
        <fullName evidence="3">SSD domain-containing protein</fullName>
    </recommendedName>
</protein>
<dbReference type="SUPFAM" id="SSF82866">
    <property type="entry name" value="Multidrug efflux transporter AcrB transmembrane domain"/>
    <property type="match status" value="2"/>
</dbReference>
<dbReference type="Gene3D" id="3.30.70.1440">
    <property type="entry name" value="Multidrug efflux transporter AcrB pore domain"/>
    <property type="match status" value="1"/>
</dbReference>
<feature type="transmembrane region" description="Helical" evidence="1">
    <location>
        <begin position="512"/>
        <end position="529"/>
    </location>
</feature>
<organism evidence="2">
    <name type="scientific">marine metagenome</name>
    <dbReference type="NCBI Taxonomy" id="408172"/>
    <lineage>
        <taxon>unclassified sequences</taxon>
        <taxon>metagenomes</taxon>
        <taxon>ecological metagenomes</taxon>
    </lineage>
</organism>
<gene>
    <name evidence="2" type="ORF">METZ01_LOCUS66697</name>
</gene>
<dbReference type="PANTHER" id="PTHR32063:SF0">
    <property type="entry name" value="SWARMING MOTILITY PROTEIN SWRC"/>
    <property type="match status" value="1"/>
</dbReference>
<sequence length="1141" mass="127495">MNVKNKEFFLSSWAINNKTIIYVIMVLFLISGITAYKNMPRELFPEINSTNIFVTTIFPGNSAEEIEKLITDPLEEELRGVKDLNEIKSSSSEGISVINIEFDDDITTELARQRTKDLVDNVIVKADWPIYNNAKIDPSIFEFDVAERYPVLNISMVGDFPVEDFKNYAEYLEKRIEQLPQIKTVEIRGIQDFEVEVAVDPYRMAASSTSFQNIIDAISAENITISAGSLIADGQRRNLKIIGEVNDPEKLRKFIVNRNNGPVYLEDVAKVSFKEKEATSFTRSFKEKTVMLEVIKRGGKNAIFASNAIQDIISDARKNFFPENLEVIIQNDQSDYTINAVNDLMNNLIFGIILVVTVLTFFLGLRNALFVGFAIPMSMFMSLMILSYFGFTLNRMVLFGLVMGLGLLVDNGIVVVENIYRLMAKEGMSRIQAAKVGVGEVAMPIIVSTATTIAAFIPLGGWPGMIGEFMIYFPITLSAILGSSLIVAIFFNSMLVSNFMNLSEQEVSRKNLIRMTYILGGFALVFVIFKDTRAIGSLLIFILGLFWSYKYIVKDLALNFQNTFLVKIETLYDRFLKYALSGIKPYLFLGGTILMLFFSSFLFSLFPPEIEFFPDNEPRQILVYVEYPEGTDINKTNSTSILIEDEIYNVVNDDKYLDSGYNFIIESSIAQVGEGAGNPQTAAGGTGEIPHKALITLTAREFKYRRGLSSEDLRKEIQVQLLEKFPGIAISVEKIQEGPPTGYPVNIEISGEDYEELVESAISMRNFLIQEHIEGIEQLKINVTKSKPGIEFVVDREKAGELGVPTGLVGQTLRNSIIGKKAGVYKEKGEDYDINVRFDEEYKNDINALINQNIVFRDQSNGKIKTIPIASVVDKKNTTSFNAIKHIDLERVVTLYSSILAGSNAQQVVNNIKIALTGYETSEGVDHRFTGEIEEQAENQSFLSGALMTALAFIVLLLIFQFSSISKPMIVLISIILSFTGVLLGIVIFNMKFSILMTMLGIISLAGVIVNNAVVLIDYTQILFDRKKLDLNLSKNTLLDKETAFILVVQAGGARLKPVLLTAITTIFGLIPLATGLNIDFFSLFGSWDPNIYLGGDNVIFWGPLAWTVIFGLSFATFLTLIVVPSMYYIVHCLKLKLKNI</sequence>
<name>A0A381TIQ7_9ZZZZ</name>
<evidence type="ECO:0000256" key="1">
    <source>
        <dbReference type="SAM" id="Phobius"/>
    </source>
</evidence>
<accession>A0A381TIQ7</accession>
<feature type="transmembrane region" description="Helical" evidence="1">
    <location>
        <begin position="397"/>
        <end position="420"/>
    </location>
</feature>
<feature type="transmembrane region" description="Helical" evidence="1">
    <location>
        <begin position="441"/>
        <end position="459"/>
    </location>
</feature>
<dbReference type="AlphaFoldDB" id="A0A381TIQ7"/>
<keyword evidence="1" id="KW-1133">Transmembrane helix</keyword>
<feature type="transmembrane region" description="Helical" evidence="1">
    <location>
        <begin position="586"/>
        <end position="606"/>
    </location>
</feature>
<feature type="transmembrane region" description="Helical" evidence="1">
    <location>
        <begin position="344"/>
        <end position="363"/>
    </location>
</feature>
<dbReference type="InterPro" id="IPR001036">
    <property type="entry name" value="Acrflvin-R"/>
</dbReference>
<feature type="transmembrane region" description="Helical" evidence="1">
    <location>
        <begin position="535"/>
        <end position="553"/>
    </location>
</feature>
<dbReference type="SUPFAM" id="SSF82693">
    <property type="entry name" value="Multidrug efflux transporter AcrB pore domain, PN1, PN2, PC1 and PC2 subdomains"/>
    <property type="match status" value="2"/>
</dbReference>
<dbReference type="GO" id="GO:0005886">
    <property type="term" value="C:plasma membrane"/>
    <property type="evidence" value="ECO:0007669"/>
    <property type="project" value="TreeGrafter"/>
</dbReference>
<feature type="transmembrane region" description="Helical" evidence="1">
    <location>
        <begin position="1059"/>
        <end position="1085"/>
    </location>
</feature>
<reference evidence="2" key="1">
    <citation type="submission" date="2018-05" db="EMBL/GenBank/DDBJ databases">
        <authorList>
            <person name="Lanie J.A."/>
            <person name="Ng W.-L."/>
            <person name="Kazmierczak K.M."/>
            <person name="Andrzejewski T.M."/>
            <person name="Davidsen T.M."/>
            <person name="Wayne K.J."/>
            <person name="Tettelin H."/>
            <person name="Glass J.I."/>
            <person name="Rusch D."/>
            <person name="Podicherti R."/>
            <person name="Tsui H.-C.T."/>
            <person name="Winkler M.E."/>
        </authorList>
    </citation>
    <scope>NUCLEOTIDE SEQUENCE</scope>
</reference>
<dbReference type="Gene3D" id="3.30.2090.10">
    <property type="entry name" value="Multidrug efflux transporter AcrB TolC docking domain, DN and DC subdomains"/>
    <property type="match status" value="2"/>
</dbReference>
<dbReference type="GO" id="GO:0042910">
    <property type="term" value="F:xenobiotic transmembrane transporter activity"/>
    <property type="evidence" value="ECO:0007669"/>
    <property type="project" value="TreeGrafter"/>
</dbReference>
<feature type="transmembrane region" description="Helical" evidence="1">
    <location>
        <begin position="471"/>
        <end position="491"/>
    </location>
</feature>
<feature type="transmembrane region" description="Helical" evidence="1">
    <location>
        <begin position="20"/>
        <end position="39"/>
    </location>
</feature>
<feature type="transmembrane region" description="Helical" evidence="1">
    <location>
        <begin position="969"/>
        <end position="989"/>
    </location>
</feature>
<dbReference type="Gene3D" id="3.30.70.1320">
    <property type="entry name" value="Multidrug efflux transporter AcrB pore domain like"/>
    <property type="match status" value="1"/>
</dbReference>
<dbReference type="PANTHER" id="PTHR32063">
    <property type="match status" value="1"/>
</dbReference>
<keyword evidence="1" id="KW-0812">Transmembrane</keyword>
<dbReference type="PRINTS" id="PR00702">
    <property type="entry name" value="ACRIFLAVINRP"/>
</dbReference>
<dbReference type="Gene3D" id="1.20.1640.10">
    <property type="entry name" value="Multidrug efflux transporter AcrB transmembrane domain"/>
    <property type="match status" value="2"/>
</dbReference>